<gene>
    <name evidence="4" type="ORF">I2456_25665</name>
    <name evidence="3" type="ORF">MKUB_35910</name>
</gene>
<name>A0AAX1J816_9MYCO</name>
<reference evidence="3" key="2">
    <citation type="submission" date="2020-02" db="EMBL/GenBank/DDBJ databases">
        <authorList>
            <person name="Matsumoto Y."/>
            <person name="Kinjo T."/>
            <person name="Motooka D."/>
            <person name="Nabeya D."/>
            <person name="Jung N."/>
            <person name="Uechi K."/>
            <person name="Horii T."/>
            <person name="Iida T."/>
            <person name="Fujita J."/>
            <person name="Nakamura S."/>
        </authorList>
    </citation>
    <scope>NUCLEOTIDE SEQUENCE</scope>
    <source>
        <strain evidence="3">JCM 13573</strain>
    </source>
</reference>
<evidence type="ECO:0000313" key="5">
    <source>
        <dbReference type="Proteomes" id="UP000465306"/>
    </source>
</evidence>
<evidence type="ECO:0000256" key="1">
    <source>
        <dbReference type="SAM" id="MobiDB-lite"/>
    </source>
</evidence>
<sequence length="170" mass="19091">MELIMSTRNIVLIVIAAVVAIVVIALLAAMATRAKRRRQLQQAEQIREQARIEQTKVQRREALAEETAAKARAAQAEAEAKAAEAARLHERAATHQSEVTASREQLEEQWQRADSIDPTVRRDKDRDKDVESAETDDLSRVNREDQAYSQESPAATTTNLRESQNHRGPN</sequence>
<organism evidence="4 6">
    <name type="scientific">Mycobacterium kubicae</name>
    <dbReference type="NCBI Taxonomy" id="120959"/>
    <lineage>
        <taxon>Bacteria</taxon>
        <taxon>Bacillati</taxon>
        <taxon>Actinomycetota</taxon>
        <taxon>Actinomycetes</taxon>
        <taxon>Mycobacteriales</taxon>
        <taxon>Mycobacteriaceae</taxon>
        <taxon>Mycobacterium</taxon>
        <taxon>Mycobacterium simiae complex</taxon>
    </lineage>
</organism>
<feature type="compositionally biased region" description="Basic and acidic residues" evidence="1">
    <location>
        <begin position="78"/>
        <end position="93"/>
    </location>
</feature>
<evidence type="ECO:0000256" key="2">
    <source>
        <dbReference type="SAM" id="Phobius"/>
    </source>
</evidence>
<dbReference type="KEGG" id="mku:I2456_25665"/>
<dbReference type="EMBL" id="CP065047">
    <property type="protein sequence ID" value="QPI37611.1"/>
    <property type="molecule type" value="Genomic_DNA"/>
</dbReference>
<dbReference type="Proteomes" id="UP000465306">
    <property type="component" value="Unassembled WGS sequence"/>
</dbReference>
<proteinExistence type="predicted"/>
<evidence type="ECO:0000313" key="3">
    <source>
        <dbReference type="EMBL" id="GFG66101.1"/>
    </source>
</evidence>
<dbReference type="RefSeq" id="WP_174814216.1">
    <property type="nucleotide sequence ID" value="NZ_BLKU01000005.1"/>
</dbReference>
<dbReference type="Proteomes" id="UP000663583">
    <property type="component" value="Chromosome"/>
</dbReference>
<keyword evidence="5" id="KW-1185">Reference proteome</keyword>
<dbReference type="EMBL" id="BLKU01000005">
    <property type="protein sequence ID" value="GFG66101.1"/>
    <property type="molecule type" value="Genomic_DNA"/>
</dbReference>
<accession>A0AAX1J816</accession>
<feature type="transmembrane region" description="Helical" evidence="2">
    <location>
        <begin position="12"/>
        <end position="31"/>
    </location>
</feature>
<reference evidence="4" key="3">
    <citation type="submission" date="2020-11" db="EMBL/GenBank/DDBJ databases">
        <title>Intraspecies plasmid and genomic variation of Mycobacterium kubicae revealed by the complete genome sequences of two clinical isolates.</title>
        <authorList>
            <person name="Hendrix J.R."/>
            <person name="Epperson L.E."/>
            <person name="Honda J.R."/>
            <person name="Strong M."/>
        </authorList>
    </citation>
    <scope>NUCLEOTIDE SEQUENCE</scope>
    <source>
        <strain evidence="4">JCM 13573</strain>
    </source>
</reference>
<feature type="region of interest" description="Disordered" evidence="1">
    <location>
        <begin position="63"/>
        <end position="170"/>
    </location>
</feature>
<keyword evidence="2" id="KW-0472">Membrane</keyword>
<keyword evidence="2" id="KW-0812">Transmembrane</keyword>
<keyword evidence="2" id="KW-1133">Transmembrane helix</keyword>
<feature type="compositionally biased region" description="Basic and acidic residues" evidence="1">
    <location>
        <begin position="104"/>
        <end position="146"/>
    </location>
</feature>
<feature type="compositionally biased region" description="Polar residues" evidence="1">
    <location>
        <begin position="147"/>
        <end position="162"/>
    </location>
</feature>
<reference evidence="3 5" key="1">
    <citation type="journal article" date="2019" name="Emerg. Microbes Infect.">
        <title>Comprehensive subspecies identification of 175 nontuberculous mycobacteria species based on 7547 genomic profiles.</title>
        <authorList>
            <person name="Matsumoto Y."/>
            <person name="Kinjo T."/>
            <person name="Motooka D."/>
            <person name="Nabeya D."/>
            <person name="Jung N."/>
            <person name="Uechi K."/>
            <person name="Horii T."/>
            <person name="Iida T."/>
            <person name="Fujita J."/>
            <person name="Nakamura S."/>
        </authorList>
    </citation>
    <scope>NUCLEOTIDE SEQUENCE [LARGE SCALE GENOMIC DNA]</scope>
    <source>
        <strain evidence="3 5">JCM 13573</strain>
    </source>
</reference>
<evidence type="ECO:0000313" key="4">
    <source>
        <dbReference type="EMBL" id="QPI37611.1"/>
    </source>
</evidence>
<evidence type="ECO:0000313" key="6">
    <source>
        <dbReference type="Proteomes" id="UP000663583"/>
    </source>
</evidence>
<dbReference type="AlphaFoldDB" id="A0AAX1J816"/>
<protein>
    <submittedName>
        <fullName evidence="4">Uncharacterized protein</fullName>
    </submittedName>
</protein>